<reference evidence="2 3" key="1">
    <citation type="submission" date="2019-12" db="EMBL/GenBank/DDBJ databases">
        <authorList>
            <person name="Kim Y.S."/>
        </authorList>
    </citation>
    <scope>NUCLEOTIDE SEQUENCE [LARGE SCALE GENOMIC DNA]</scope>
    <source>
        <strain evidence="2 3">GA093</strain>
    </source>
</reference>
<feature type="signal peptide" evidence="1">
    <location>
        <begin position="1"/>
        <end position="19"/>
    </location>
</feature>
<name>A0A6I4NIL7_9FLAO</name>
<organism evidence="2 3">
    <name type="scientific">Flavobacterium hydrocarbonoxydans</name>
    <dbReference type="NCBI Taxonomy" id="2683249"/>
    <lineage>
        <taxon>Bacteria</taxon>
        <taxon>Pseudomonadati</taxon>
        <taxon>Bacteroidota</taxon>
        <taxon>Flavobacteriia</taxon>
        <taxon>Flavobacteriales</taxon>
        <taxon>Flavobacteriaceae</taxon>
        <taxon>Flavobacterium</taxon>
    </lineage>
</organism>
<dbReference type="RefSeq" id="WP_160373712.1">
    <property type="nucleotide sequence ID" value="NZ_WSTB01000002.1"/>
</dbReference>
<dbReference type="Proteomes" id="UP000471501">
    <property type="component" value="Unassembled WGS sequence"/>
</dbReference>
<evidence type="ECO:0000313" key="2">
    <source>
        <dbReference type="EMBL" id="MWB93793.1"/>
    </source>
</evidence>
<feature type="chain" id="PRO_5026276428" evidence="1">
    <location>
        <begin position="20"/>
        <end position="215"/>
    </location>
</feature>
<keyword evidence="3" id="KW-1185">Reference proteome</keyword>
<comment type="caution">
    <text evidence="2">The sequence shown here is derived from an EMBL/GenBank/DDBJ whole genome shotgun (WGS) entry which is preliminary data.</text>
</comment>
<evidence type="ECO:0000256" key="1">
    <source>
        <dbReference type="SAM" id="SignalP"/>
    </source>
</evidence>
<sequence>MKRIITMLVAFLFSAISYANYNKAILYMEDGTKKIGLAEMVESADSKVNFKKDEKAKKEKIPTADIKKIEYTDEDKNEYVAEKLYLTSANAFSGKFSKSKEKKWFYIIYDRDIKIGCVDFAGTIQYNPIKGTSSGQFGDTTYFFGKKKGDELYFGFFKSGAGAAIHTQTGSHIKKMAKEAFASCPKLVAAIEKEDFKTKTALNQLITLFETNKCK</sequence>
<keyword evidence="1" id="KW-0732">Signal</keyword>
<dbReference type="AlphaFoldDB" id="A0A6I4NIL7"/>
<dbReference type="EMBL" id="WSTB01000002">
    <property type="protein sequence ID" value="MWB93793.1"/>
    <property type="molecule type" value="Genomic_DNA"/>
</dbReference>
<protein>
    <submittedName>
        <fullName evidence="2">Uncharacterized protein</fullName>
    </submittedName>
</protein>
<accession>A0A6I4NIL7</accession>
<gene>
    <name evidence="2" type="ORF">GON26_05435</name>
</gene>
<proteinExistence type="predicted"/>
<evidence type="ECO:0000313" key="3">
    <source>
        <dbReference type="Proteomes" id="UP000471501"/>
    </source>
</evidence>